<dbReference type="PANTHER" id="PTHR22767">
    <property type="entry name" value="N-TERMINAL ACETYLTRANSFERASE-RELATED"/>
    <property type="match status" value="1"/>
</dbReference>
<dbReference type="GO" id="GO:0031416">
    <property type="term" value="C:NatB complex"/>
    <property type="evidence" value="ECO:0007669"/>
    <property type="project" value="TreeGrafter"/>
</dbReference>
<name>A0A165IA15_XYLHT</name>
<protein>
    <submittedName>
        <fullName evidence="2">Uncharacterized protein</fullName>
    </submittedName>
</protein>
<proteinExistence type="inferred from homology"/>
<dbReference type="RefSeq" id="XP_018190164.1">
    <property type="nucleotide sequence ID" value="XM_018335908.1"/>
</dbReference>
<dbReference type="GeneID" id="28901045"/>
<gene>
    <name evidence="2" type="ORF">L228DRAFT_281666</name>
</gene>
<accession>A0A165IA15</accession>
<dbReference type="InParanoid" id="A0A165IA15"/>
<dbReference type="Proteomes" id="UP000076632">
    <property type="component" value="Unassembled WGS sequence"/>
</dbReference>
<sequence>MMRAPTSSASSVVERRDKQVFDALDNGNWKQALQLLEKRLKKGEKGDSLLALRAHVLLSSPSSPLREQGAAELRKLCERDPPVTDISTLIMLQENCAKSEGGGAAAVSGLWERAIKSRPHDEVLPQEWFQRSFDQFNWKNAQKAAMILQKSFPKKRHYYFWAILTSHLVSISDEATEAEKKLFGTLGYRMITKAASDVPKDPKAVLSPGRAIQTPEELRLLVSIYRRQGALKELADIMASSELGSGSAVAKGDWAFVREHIQILEDLVKWTEEWELCKKLLDLVRGDVSDTDLYGDDWRVWEGLLLSCEKLDDSNIRKETEELIKAFAGRPKPSRNAQLALLRFKSKISGEELSAEKEPSPLVELALSHFREYCARYYLFDDLRWTFEQFSPTDRIKFLQSAYEIVESRRPELRDEQNVSMDGITMETNYLKAEYFLDVSNPENDHASREGRFEAFVDKCIETYINSLWLSGQFLSTDNKPGDDVLVLAVMALMRLADTAQEEAKSKVYLLKAAALLDYFRSQSKHNYQGGLLAVRLYMLIGCTSMAMQRYSDMSIKQIQNDTLSHNIFTRISTIHPSTVMTGARIPNFNDPFLAMDRALGLYDMAQSDVPGLMRLALQEGSYWQIEGFMQFDQKLQPSISKYMLAMERRRISRLLSSQRHEEDEEILKEPNMSNPSDNRDFEVMASFEAPGQPRFEERFSVGPRPCAGWLRANMISEKLFTLLDSSNSIADPWTLIKDDPFAENAEAELTSFEAASLNIQWTLLKVLVTLKSGSGNNGPAKPDSPIARELGEIKQWLSEKLDKLRTSSTITALENLGINGNTNKAKLLLPDWTFFHESFTTLEAIKAIHSFVQSTSKSKALKAQVPKDLLQSIGVLVEQVFAEIRTRAINLRNSLTNSSALGALVEATFERPVSGDANATASDNNTQSFQSEFTESLHKIYKDQPRAESTLFGKVIESWIDALDGVLLIKLT</sequence>
<dbReference type="EMBL" id="KV407456">
    <property type="protein sequence ID" value="KZF24609.1"/>
    <property type="molecule type" value="Genomic_DNA"/>
</dbReference>
<dbReference type="OrthoDB" id="1874341at2759"/>
<dbReference type="OMA" id="WKRREHQ"/>
<comment type="similarity">
    <text evidence="1">Belongs to the MDM20/NAA25 family.</text>
</comment>
<keyword evidence="3" id="KW-1185">Reference proteome</keyword>
<reference evidence="2 3" key="1">
    <citation type="journal article" date="2016" name="Fungal Biol.">
        <title>The genome of Xylona heveae provides a window into fungal endophytism.</title>
        <authorList>
            <person name="Gazis R."/>
            <person name="Kuo A."/>
            <person name="Riley R."/>
            <person name="LaButti K."/>
            <person name="Lipzen A."/>
            <person name="Lin J."/>
            <person name="Amirebrahimi M."/>
            <person name="Hesse C.N."/>
            <person name="Spatafora J.W."/>
            <person name="Henrissat B."/>
            <person name="Hainaut M."/>
            <person name="Grigoriev I.V."/>
            <person name="Hibbett D.S."/>
        </authorList>
    </citation>
    <scope>NUCLEOTIDE SEQUENCE [LARGE SCALE GENOMIC DNA]</scope>
    <source>
        <strain evidence="2 3">TC161</strain>
    </source>
</reference>
<evidence type="ECO:0000256" key="1">
    <source>
        <dbReference type="ARBA" id="ARBA00006298"/>
    </source>
</evidence>
<evidence type="ECO:0000313" key="2">
    <source>
        <dbReference type="EMBL" id="KZF24609.1"/>
    </source>
</evidence>
<dbReference type="PANTHER" id="PTHR22767:SF3">
    <property type="entry name" value="N-ALPHA-ACETYLTRANSFERASE 25, NATB AUXILIARY SUBUNIT"/>
    <property type="match status" value="1"/>
</dbReference>
<dbReference type="Pfam" id="PF09797">
    <property type="entry name" value="NatB_MDM20"/>
    <property type="match status" value="1"/>
</dbReference>
<dbReference type="FunCoup" id="A0A165IA15">
    <property type="interactions" value="52"/>
</dbReference>
<evidence type="ECO:0000313" key="3">
    <source>
        <dbReference type="Proteomes" id="UP000076632"/>
    </source>
</evidence>
<dbReference type="STRING" id="1328760.A0A165IA15"/>
<organism evidence="2 3">
    <name type="scientific">Xylona heveae (strain CBS 132557 / TC161)</name>
    <dbReference type="NCBI Taxonomy" id="1328760"/>
    <lineage>
        <taxon>Eukaryota</taxon>
        <taxon>Fungi</taxon>
        <taxon>Dikarya</taxon>
        <taxon>Ascomycota</taxon>
        <taxon>Pezizomycotina</taxon>
        <taxon>Xylonomycetes</taxon>
        <taxon>Xylonales</taxon>
        <taxon>Xylonaceae</taxon>
        <taxon>Xylona</taxon>
    </lineage>
</organism>
<dbReference type="AlphaFoldDB" id="A0A165IA15"/>
<dbReference type="InterPro" id="IPR019183">
    <property type="entry name" value="NAA25_NatB_aux_su"/>
</dbReference>